<sequence length="186" mass="19174">MADPARARKVADRIKVIAAETIKHRIKDERLGFVTITDVRVTGDLQHASIFYTVFGTDEERAASAAALADNTGRIRSAVGKGLGIRLTPSIEFIPDAIPEGAAHLEELLAKTKARDAELAAAAAGAQYAGESDPYRHEDELDEAAGDFSDADGSSGSNGSGSNESAVASSQAAAQPAAGPGNQAQA</sequence>
<dbReference type="HAMAP" id="MF_00003">
    <property type="entry name" value="RbfA"/>
    <property type="match status" value="1"/>
</dbReference>
<evidence type="ECO:0000256" key="1">
    <source>
        <dbReference type="ARBA" id="ARBA00022490"/>
    </source>
</evidence>
<protein>
    <recommendedName>
        <fullName evidence="3">Ribosome-binding factor A</fullName>
    </recommendedName>
</protein>
<dbReference type="GO" id="GO:0043024">
    <property type="term" value="F:ribosomal small subunit binding"/>
    <property type="evidence" value="ECO:0007669"/>
    <property type="project" value="TreeGrafter"/>
</dbReference>
<dbReference type="NCBIfam" id="TIGR00082">
    <property type="entry name" value="rbfA"/>
    <property type="match status" value="1"/>
</dbReference>
<evidence type="ECO:0000256" key="3">
    <source>
        <dbReference type="HAMAP-Rule" id="MF_00003"/>
    </source>
</evidence>
<dbReference type="InterPro" id="IPR015946">
    <property type="entry name" value="KH_dom-like_a/b"/>
</dbReference>
<comment type="subunit">
    <text evidence="3">Monomer. Binds 30S ribosomal subunits, but not 50S ribosomal subunits or 70S ribosomes.</text>
</comment>
<comment type="caution">
    <text evidence="5">The sequence shown here is derived from an EMBL/GenBank/DDBJ whole genome shotgun (WGS) entry which is preliminary data.</text>
</comment>
<organism evidence="5 6">
    <name type="scientific">Kineosphaera limosa NBRC 100340</name>
    <dbReference type="NCBI Taxonomy" id="1184609"/>
    <lineage>
        <taxon>Bacteria</taxon>
        <taxon>Bacillati</taxon>
        <taxon>Actinomycetota</taxon>
        <taxon>Actinomycetes</taxon>
        <taxon>Micrococcales</taxon>
        <taxon>Dermatophilaceae</taxon>
        <taxon>Kineosphaera</taxon>
    </lineage>
</organism>
<dbReference type="GO" id="GO:0005829">
    <property type="term" value="C:cytosol"/>
    <property type="evidence" value="ECO:0007669"/>
    <property type="project" value="TreeGrafter"/>
</dbReference>
<keyword evidence="6" id="KW-1185">Reference proteome</keyword>
<gene>
    <name evidence="3 5" type="primary">rbfA</name>
    <name evidence="5" type="ORF">KILIM_055_00030</name>
</gene>
<dbReference type="InterPro" id="IPR000238">
    <property type="entry name" value="RbfA"/>
</dbReference>
<dbReference type="RefSeq" id="WP_006593567.1">
    <property type="nucleotide sequence ID" value="NZ_BAHD01000055.1"/>
</dbReference>
<dbReference type="InterPro" id="IPR020053">
    <property type="entry name" value="Ribosome-bd_factorA_CS"/>
</dbReference>
<name>K6WCN3_9MICO</name>
<dbReference type="PANTHER" id="PTHR33515:SF1">
    <property type="entry name" value="RIBOSOME-BINDING FACTOR A, CHLOROPLASTIC-RELATED"/>
    <property type="match status" value="1"/>
</dbReference>
<dbReference type="Pfam" id="PF02033">
    <property type="entry name" value="RBFA"/>
    <property type="match status" value="1"/>
</dbReference>
<evidence type="ECO:0000313" key="6">
    <source>
        <dbReference type="Proteomes" id="UP000008366"/>
    </source>
</evidence>
<dbReference type="STRING" id="1184609.KILIM_055_00030"/>
<comment type="function">
    <text evidence="3">One of several proteins that assist in the late maturation steps of the functional core of the 30S ribosomal subunit. Associates with free 30S ribosomal subunits (but not with 30S subunits that are part of 70S ribosomes or polysomes). Required for efficient processing of 16S rRNA. May interact with the 5'-terminal helix region of 16S rRNA.</text>
</comment>
<accession>K6WCN3</accession>
<dbReference type="GO" id="GO:0030490">
    <property type="term" value="P:maturation of SSU-rRNA"/>
    <property type="evidence" value="ECO:0007669"/>
    <property type="project" value="UniProtKB-UniRule"/>
</dbReference>
<feature type="region of interest" description="Disordered" evidence="4">
    <location>
        <begin position="125"/>
        <end position="186"/>
    </location>
</feature>
<proteinExistence type="inferred from homology"/>
<dbReference type="InterPro" id="IPR023799">
    <property type="entry name" value="RbfA_dom_sf"/>
</dbReference>
<keyword evidence="1 3" id="KW-0963">Cytoplasm</keyword>
<dbReference type="Gene3D" id="3.30.300.20">
    <property type="match status" value="1"/>
</dbReference>
<reference evidence="5 6" key="1">
    <citation type="submission" date="2012-08" db="EMBL/GenBank/DDBJ databases">
        <title>Whole genome shotgun sequence of Kineosphaera limosa NBRC 100340.</title>
        <authorList>
            <person name="Yoshida I."/>
            <person name="Isaki S."/>
            <person name="Hosoyama A."/>
            <person name="Tsuchikane K."/>
            <person name="Katsumata H."/>
            <person name="Ando Y."/>
            <person name="Ohji S."/>
            <person name="Hamada M."/>
            <person name="Tamura T."/>
            <person name="Yamazoe A."/>
            <person name="Yamazaki S."/>
            <person name="Fujita N."/>
        </authorList>
    </citation>
    <scope>NUCLEOTIDE SEQUENCE [LARGE SCALE GENOMIC DNA]</scope>
    <source>
        <strain evidence="5 6">NBRC 100340</strain>
    </source>
</reference>
<dbReference type="EMBL" id="BAHD01000055">
    <property type="protein sequence ID" value="GAB97035.1"/>
    <property type="molecule type" value="Genomic_DNA"/>
</dbReference>
<dbReference type="Proteomes" id="UP000008366">
    <property type="component" value="Unassembled WGS sequence"/>
</dbReference>
<dbReference type="SUPFAM" id="SSF89919">
    <property type="entry name" value="Ribosome-binding factor A, RbfA"/>
    <property type="match status" value="1"/>
</dbReference>
<dbReference type="AlphaFoldDB" id="K6WCN3"/>
<feature type="compositionally biased region" description="Low complexity" evidence="4">
    <location>
        <begin position="146"/>
        <end position="186"/>
    </location>
</feature>
<comment type="subcellular location">
    <subcellularLocation>
        <location evidence="3">Cytoplasm</location>
    </subcellularLocation>
</comment>
<keyword evidence="2 3" id="KW-0690">Ribosome biogenesis</keyword>
<evidence type="ECO:0000256" key="4">
    <source>
        <dbReference type="SAM" id="MobiDB-lite"/>
    </source>
</evidence>
<dbReference type="PANTHER" id="PTHR33515">
    <property type="entry name" value="RIBOSOME-BINDING FACTOR A, CHLOROPLASTIC-RELATED"/>
    <property type="match status" value="1"/>
</dbReference>
<dbReference type="OrthoDB" id="307788at2"/>
<dbReference type="eggNOG" id="COG0858">
    <property type="taxonomic scope" value="Bacteria"/>
</dbReference>
<evidence type="ECO:0000313" key="5">
    <source>
        <dbReference type="EMBL" id="GAB97035.1"/>
    </source>
</evidence>
<comment type="similarity">
    <text evidence="3">Belongs to the RbfA family.</text>
</comment>
<dbReference type="PROSITE" id="PS01319">
    <property type="entry name" value="RBFA"/>
    <property type="match status" value="1"/>
</dbReference>
<evidence type="ECO:0000256" key="2">
    <source>
        <dbReference type="ARBA" id="ARBA00022517"/>
    </source>
</evidence>